<feature type="compositionally biased region" description="Polar residues" evidence="2">
    <location>
        <begin position="600"/>
        <end position="609"/>
    </location>
</feature>
<proteinExistence type="predicted"/>
<dbReference type="Pfam" id="PF00069">
    <property type="entry name" value="Pkinase"/>
    <property type="match status" value="1"/>
</dbReference>
<reference evidence="5" key="1">
    <citation type="submission" date="2022-11" db="UniProtKB">
        <authorList>
            <consortium name="WormBaseParasite"/>
        </authorList>
    </citation>
    <scope>IDENTIFICATION</scope>
</reference>
<dbReference type="GO" id="GO:0004674">
    <property type="term" value="F:protein serine/threonine kinase activity"/>
    <property type="evidence" value="ECO:0007669"/>
    <property type="project" value="UniProtKB-EC"/>
</dbReference>
<dbReference type="InterPro" id="IPR008271">
    <property type="entry name" value="Ser/Thr_kinase_AS"/>
</dbReference>
<sequence length="861" mass="95924">MHQPNNLTTSTNFHSFQLPQSSASTTHFQTTTLSPQHNLKCSAVVQLMPNCHSTTAMANQQQSIPSSGQLHLISFRPVIDNGAKFLDSNSCQPGSSTFAAAFVPANLIHSGQHSHPHGPNPPTFLGINDCLPLPQTFSQLPPLPPPPPNIFIQPPSASTAHSNFLPQTFLPPSTAAAVLHKLAHPVMAVHHHQQHIVTTPNKKCRPPSLDGAGDWTTAVTGWEQAAMIKNKIGLLVNNRFRIMQSIASGSYACRDNHLRYEYLVYKSVLYEDGNGKVEGFPQIMVMELLGAPVASLFAFCNRRFARQTIVSLGEQMIHRIRHLHQRGFIHRDIKPENFLMGLPPGKESTLYLIDFGLARRYRFREGENRTLTHIPFRRGRSFIGTAKYASLNSHKNIELSRRDDLESLAYVLIELVNGHLPWKNISKRNATTRHQASQRIRQLKEQTSWEEFCPCLAKFIRYCREIHFGDEPNYDKLLDMLQSVLIPELSVFPAPSVPVCKTVECSTGDVSTKSNNKTSTKTCCQTLKTAEKTTQMSVTTTSDETMSAMAQSMQNFAITTTAVENTNAVSSDYDELGGAATTTTSCSENELDPSGRVSRSRPTIRSGTGTADDEDSQPTPQQEQHQVCRKCRRLRDQTHQQQQQKRVKDQQIYHLKQKKPQQRIDTALQTDLGNDYNFVGLGRQFKRSSTLPPEQRRMCWQNARESNPERRFQYENKFSWTLPINAEQQLLFTQPSGIHPAVQIISPSAAALLPISPLKAPTIAQFTASAAGSRTTTIPFGVPTNALIQNQQAAVIQQHNPFTHPPLPLTKQSNINCQKHFSDEMQNLLQKQGTPLQVAFVLPPPTLAATTISDQIGTSAP</sequence>
<dbReference type="AlphaFoldDB" id="A0A915NCF5"/>
<organism evidence="4 5">
    <name type="scientific">Meloidogyne javanica</name>
    <name type="common">Root-knot nematode worm</name>
    <dbReference type="NCBI Taxonomy" id="6303"/>
    <lineage>
        <taxon>Eukaryota</taxon>
        <taxon>Metazoa</taxon>
        <taxon>Ecdysozoa</taxon>
        <taxon>Nematoda</taxon>
        <taxon>Chromadorea</taxon>
        <taxon>Rhabditida</taxon>
        <taxon>Tylenchina</taxon>
        <taxon>Tylenchomorpha</taxon>
        <taxon>Tylenchoidea</taxon>
        <taxon>Meloidogynidae</taxon>
        <taxon>Meloidogyninae</taxon>
        <taxon>Meloidogyne</taxon>
        <taxon>Meloidogyne incognita group</taxon>
    </lineage>
</organism>
<evidence type="ECO:0000256" key="1">
    <source>
        <dbReference type="ARBA" id="ARBA00012513"/>
    </source>
</evidence>
<protein>
    <recommendedName>
        <fullName evidence="1">non-specific serine/threonine protein kinase</fullName>
        <ecNumber evidence="1">2.7.11.1</ecNumber>
    </recommendedName>
</protein>
<evidence type="ECO:0000313" key="4">
    <source>
        <dbReference type="Proteomes" id="UP000887561"/>
    </source>
</evidence>
<keyword evidence="4" id="KW-1185">Reference proteome</keyword>
<dbReference type="PROSITE" id="PS50011">
    <property type="entry name" value="PROTEIN_KINASE_DOM"/>
    <property type="match status" value="1"/>
</dbReference>
<dbReference type="InterPro" id="IPR011009">
    <property type="entry name" value="Kinase-like_dom_sf"/>
</dbReference>
<accession>A0A915NCF5</accession>
<evidence type="ECO:0000313" key="5">
    <source>
        <dbReference type="WBParaSite" id="scaffold9150_cov253.g13681"/>
    </source>
</evidence>
<dbReference type="WBParaSite" id="scaffold9150_cov253.g13681">
    <property type="protein sequence ID" value="scaffold9150_cov253.g13681"/>
    <property type="gene ID" value="scaffold9150_cov253.g13681"/>
</dbReference>
<dbReference type="InterPro" id="IPR050235">
    <property type="entry name" value="CK1_Ser-Thr_kinase"/>
</dbReference>
<dbReference type="InterPro" id="IPR000719">
    <property type="entry name" value="Prot_kinase_dom"/>
</dbReference>
<feature type="domain" description="Protein kinase" evidence="3">
    <location>
        <begin position="204"/>
        <end position="485"/>
    </location>
</feature>
<dbReference type="SUPFAM" id="SSF56112">
    <property type="entry name" value="Protein kinase-like (PK-like)"/>
    <property type="match status" value="1"/>
</dbReference>
<dbReference type="PANTHER" id="PTHR11909">
    <property type="entry name" value="CASEIN KINASE-RELATED"/>
    <property type="match status" value="1"/>
</dbReference>
<dbReference type="Gene3D" id="1.10.510.10">
    <property type="entry name" value="Transferase(Phosphotransferase) domain 1"/>
    <property type="match status" value="1"/>
</dbReference>
<feature type="region of interest" description="Disordered" evidence="2">
    <location>
        <begin position="574"/>
        <end position="626"/>
    </location>
</feature>
<dbReference type="EC" id="2.7.11.1" evidence="1"/>
<dbReference type="GO" id="GO:0005524">
    <property type="term" value="F:ATP binding"/>
    <property type="evidence" value="ECO:0007669"/>
    <property type="project" value="InterPro"/>
</dbReference>
<evidence type="ECO:0000256" key="2">
    <source>
        <dbReference type="SAM" id="MobiDB-lite"/>
    </source>
</evidence>
<dbReference type="PROSITE" id="PS00108">
    <property type="entry name" value="PROTEIN_KINASE_ST"/>
    <property type="match status" value="1"/>
</dbReference>
<evidence type="ECO:0000259" key="3">
    <source>
        <dbReference type="PROSITE" id="PS50011"/>
    </source>
</evidence>
<name>A0A915NCF5_MELJA</name>
<dbReference type="Proteomes" id="UP000887561">
    <property type="component" value="Unplaced"/>
</dbReference>
<dbReference type="SMART" id="SM00220">
    <property type="entry name" value="S_TKc"/>
    <property type="match status" value="1"/>
</dbReference>